<dbReference type="Proteomes" id="UP000053240">
    <property type="component" value="Unassembled WGS sequence"/>
</dbReference>
<reference evidence="2 3" key="1">
    <citation type="journal article" date="2015" name="Nat. Commun.">
        <title>Outbred genome sequencing and CRISPR/Cas9 gene editing in butterflies.</title>
        <authorList>
            <person name="Li X."/>
            <person name="Fan D."/>
            <person name="Zhang W."/>
            <person name="Liu G."/>
            <person name="Zhang L."/>
            <person name="Zhao L."/>
            <person name="Fang X."/>
            <person name="Chen L."/>
            <person name="Dong Y."/>
            <person name="Chen Y."/>
            <person name="Ding Y."/>
            <person name="Zhao R."/>
            <person name="Feng M."/>
            <person name="Zhu Y."/>
            <person name="Feng Y."/>
            <person name="Jiang X."/>
            <person name="Zhu D."/>
            <person name="Xiang H."/>
            <person name="Feng X."/>
            <person name="Li S."/>
            <person name="Wang J."/>
            <person name="Zhang G."/>
            <person name="Kronforst M.R."/>
            <person name="Wang W."/>
        </authorList>
    </citation>
    <scope>NUCLEOTIDE SEQUENCE [LARGE SCALE GENOMIC DNA]</scope>
    <source>
        <strain evidence="2">Ya'a_city_454_Pm</strain>
        <tissue evidence="2">Whole body</tissue>
    </source>
</reference>
<feature type="region of interest" description="Disordered" evidence="1">
    <location>
        <begin position="36"/>
        <end position="70"/>
    </location>
</feature>
<name>A0A194QU52_PAPMA</name>
<evidence type="ECO:0000313" key="2">
    <source>
        <dbReference type="EMBL" id="KPJ09002.1"/>
    </source>
</evidence>
<dbReference type="InParanoid" id="A0A194QU52"/>
<proteinExistence type="predicted"/>
<organism evidence="2 3">
    <name type="scientific">Papilio machaon</name>
    <name type="common">Old World swallowtail butterfly</name>
    <dbReference type="NCBI Taxonomy" id="76193"/>
    <lineage>
        <taxon>Eukaryota</taxon>
        <taxon>Metazoa</taxon>
        <taxon>Ecdysozoa</taxon>
        <taxon>Arthropoda</taxon>
        <taxon>Hexapoda</taxon>
        <taxon>Insecta</taxon>
        <taxon>Pterygota</taxon>
        <taxon>Neoptera</taxon>
        <taxon>Endopterygota</taxon>
        <taxon>Lepidoptera</taxon>
        <taxon>Glossata</taxon>
        <taxon>Ditrysia</taxon>
        <taxon>Papilionoidea</taxon>
        <taxon>Papilionidae</taxon>
        <taxon>Papilioninae</taxon>
        <taxon>Papilio</taxon>
    </lineage>
</organism>
<protein>
    <submittedName>
        <fullName evidence="2">Uncharacterized protein</fullName>
    </submittedName>
</protein>
<evidence type="ECO:0000256" key="1">
    <source>
        <dbReference type="SAM" id="MobiDB-lite"/>
    </source>
</evidence>
<feature type="compositionally biased region" description="Pro residues" evidence="1">
    <location>
        <begin position="41"/>
        <end position="51"/>
    </location>
</feature>
<gene>
    <name evidence="2" type="ORF">RR48_15143</name>
</gene>
<dbReference type="AlphaFoldDB" id="A0A194QU52"/>
<keyword evidence="3" id="KW-1185">Reference proteome</keyword>
<sequence>MELKGGERKFAMKLHNLIELGAERELARERARAARYGAGGRPPPHSLPVAPPTTTWASQEHGPHETRKTRSKTYCQATGRRAWYALSVTFTFVVAVAGPPHYDESEGFHWAAYRPSGFGVSTRSLTMSQLIIISPLQAHLFHSMRRLFSNHQ</sequence>
<evidence type="ECO:0000313" key="3">
    <source>
        <dbReference type="Proteomes" id="UP000053240"/>
    </source>
</evidence>
<accession>A0A194QU52</accession>
<dbReference type="EMBL" id="KQ461108">
    <property type="protein sequence ID" value="KPJ09002.1"/>
    <property type="molecule type" value="Genomic_DNA"/>
</dbReference>